<keyword evidence="3" id="KW-1185">Reference proteome</keyword>
<organism evidence="2 3">
    <name type="scientific">Capsella rubella</name>
    <dbReference type="NCBI Taxonomy" id="81985"/>
    <lineage>
        <taxon>Eukaryota</taxon>
        <taxon>Viridiplantae</taxon>
        <taxon>Streptophyta</taxon>
        <taxon>Embryophyta</taxon>
        <taxon>Tracheophyta</taxon>
        <taxon>Spermatophyta</taxon>
        <taxon>Magnoliopsida</taxon>
        <taxon>eudicotyledons</taxon>
        <taxon>Gunneridae</taxon>
        <taxon>Pentapetalae</taxon>
        <taxon>rosids</taxon>
        <taxon>malvids</taxon>
        <taxon>Brassicales</taxon>
        <taxon>Brassicaceae</taxon>
        <taxon>Camelineae</taxon>
        <taxon>Capsella</taxon>
    </lineage>
</organism>
<proteinExistence type="predicted"/>
<sequence length="80" mass="8499">NSYVICNVCGKGGKEVVNISNGDSSSEPSPPSLVSDSYTIRLTSIIPPVFQVEKPGQGRLYGLSENDSDNSPNVQLQAPF</sequence>
<accession>R0I8L8</accession>
<feature type="non-terminal residue" evidence="2">
    <location>
        <position position="1"/>
    </location>
</feature>
<dbReference type="OrthoDB" id="1104891at2759"/>
<feature type="compositionally biased region" description="Polar residues" evidence="1">
    <location>
        <begin position="69"/>
        <end position="80"/>
    </location>
</feature>
<gene>
    <name evidence="2" type="ORF">CARUB_v10010792mg</name>
</gene>
<name>R0I8L8_9BRAS</name>
<dbReference type="EMBL" id="KB870805">
    <property type="protein sequence ID" value="EOA38709.1"/>
    <property type="molecule type" value="Genomic_DNA"/>
</dbReference>
<protein>
    <submittedName>
        <fullName evidence="2">Uncharacterized protein</fullName>
    </submittedName>
</protein>
<dbReference type="AlphaFoldDB" id="R0I8L8"/>
<evidence type="ECO:0000313" key="3">
    <source>
        <dbReference type="Proteomes" id="UP000029121"/>
    </source>
</evidence>
<evidence type="ECO:0000313" key="2">
    <source>
        <dbReference type="EMBL" id="EOA38709.1"/>
    </source>
</evidence>
<evidence type="ECO:0000256" key="1">
    <source>
        <dbReference type="SAM" id="MobiDB-lite"/>
    </source>
</evidence>
<reference evidence="3" key="1">
    <citation type="journal article" date="2013" name="Nat. Genet.">
        <title>The Capsella rubella genome and the genomic consequences of rapid mating system evolution.</title>
        <authorList>
            <person name="Slotte T."/>
            <person name="Hazzouri K.M."/>
            <person name="Agren J.A."/>
            <person name="Koenig D."/>
            <person name="Maumus F."/>
            <person name="Guo Y.L."/>
            <person name="Steige K."/>
            <person name="Platts A.E."/>
            <person name="Escobar J.S."/>
            <person name="Newman L.K."/>
            <person name="Wang W."/>
            <person name="Mandakova T."/>
            <person name="Vello E."/>
            <person name="Smith L.M."/>
            <person name="Henz S.R."/>
            <person name="Steffen J."/>
            <person name="Takuno S."/>
            <person name="Brandvain Y."/>
            <person name="Coop G."/>
            <person name="Andolfatto P."/>
            <person name="Hu T.T."/>
            <person name="Blanchette M."/>
            <person name="Clark R.M."/>
            <person name="Quesneville H."/>
            <person name="Nordborg M."/>
            <person name="Gaut B.S."/>
            <person name="Lysak M.A."/>
            <person name="Jenkins J."/>
            <person name="Grimwood J."/>
            <person name="Chapman J."/>
            <person name="Prochnik S."/>
            <person name="Shu S."/>
            <person name="Rokhsar D."/>
            <person name="Schmutz J."/>
            <person name="Weigel D."/>
            <person name="Wright S.I."/>
        </authorList>
    </citation>
    <scope>NUCLEOTIDE SEQUENCE [LARGE SCALE GENOMIC DNA]</scope>
    <source>
        <strain evidence="3">cv. Monte Gargano</strain>
    </source>
</reference>
<feature type="region of interest" description="Disordered" evidence="1">
    <location>
        <begin position="58"/>
        <end position="80"/>
    </location>
</feature>
<dbReference type="KEGG" id="crb:17896869"/>
<dbReference type="Proteomes" id="UP000029121">
    <property type="component" value="Unassembled WGS sequence"/>
</dbReference>